<organism evidence="1 2">
    <name type="scientific">Anopheles culicifacies</name>
    <dbReference type="NCBI Taxonomy" id="139723"/>
    <lineage>
        <taxon>Eukaryota</taxon>
        <taxon>Metazoa</taxon>
        <taxon>Ecdysozoa</taxon>
        <taxon>Arthropoda</taxon>
        <taxon>Hexapoda</taxon>
        <taxon>Insecta</taxon>
        <taxon>Pterygota</taxon>
        <taxon>Neoptera</taxon>
        <taxon>Endopterygota</taxon>
        <taxon>Diptera</taxon>
        <taxon>Nematocera</taxon>
        <taxon>Culicoidea</taxon>
        <taxon>Culicidae</taxon>
        <taxon>Anophelinae</taxon>
        <taxon>Anopheles</taxon>
        <taxon>culicifacies species complex</taxon>
    </lineage>
</organism>
<reference evidence="2" key="1">
    <citation type="submission" date="2013-09" db="EMBL/GenBank/DDBJ databases">
        <title>The Genome Sequence of Anopheles culicifacies species A.</title>
        <authorList>
            <consortium name="The Broad Institute Genomics Platform"/>
            <person name="Neafsey D.E."/>
            <person name="Besansky N."/>
            <person name="Howell P."/>
            <person name="Walton C."/>
            <person name="Young S.K."/>
            <person name="Zeng Q."/>
            <person name="Gargeya S."/>
            <person name="Fitzgerald M."/>
            <person name="Haas B."/>
            <person name="Abouelleil A."/>
            <person name="Allen A.W."/>
            <person name="Alvarado L."/>
            <person name="Arachchi H.M."/>
            <person name="Berlin A.M."/>
            <person name="Chapman S.B."/>
            <person name="Gainer-Dewar J."/>
            <person name="Goldberg J."/>
            <person name="Griggs A."/>
            <person name="Gujja S."/>
            <person name="Hansen M."/>
            <person name="Howarth C."/>
            <person name="Imamovic A."/>
            <person name="Ireland A."/>
            <person name="Larimer J."/>
            <person name="McCowan C."/>
            <person name="Murphy C."/>
            <person name="Pearson M."/>
            <person name="Poon T.W."/>
            <person name="Priest M."/>
            <person name="Roberts A."/>
            <person name="Saif S."/>
            <person name="Shea T."/>
            <person name="Sisk P."/>
            <person name="Sykes S."/>
            <person name="Wortman J."/>
            <person name="Nusbaum C."/>
            <person name="Birren B."/>
        </authorList>
    </citation>
    <scope>NUCLEOTIDE SEQUENCE [LARGE SCALE GENOMIC DNA]</scope>
    <source>
        <strain evidence="2">A-37</strain>
    </source>
</reference>
<accession>A0A182MUD4</accession>
<reference evidence="1" key="2">
    <citation type="submission" date="2020-05" db="UniProtKB">
        <authorList>
            <consortium name="EnsemblMetazoa"/>
        </authorList>
    </citation>
    <scope>IDENTIFICATION</scope>
    <source>
        <strain evidence="1">A-37</strain>
    </source>
</reference>
<protein>
    <recommendedName>
        <fullName evidence="3">Cyclic nucleotide-binding domain-containing protein</fullName>
    </recommendedName>
</protein>
<dbReference type="SUPFAM" id="SSF51206">
    <property type="entry name" value="cAMP-binding domain-like"/>
    <property type="match status" value="1"/>
</dbReference>
<dbReference type="Gene3D" id="2.60.120.10">
    <property type="entry name" value="Jelly Rolls"/>
    <property type="match status" value="1"/>
</dbReference>
<dbReference type="EnsemblMetazoa" id="ACUA026459-RA">
    <property type="protein sequence ID" value="ACUA026459-PA"/>
    <property type="gene ID" value="ACUA026459"/>
</dbReference>
<proteinExistence type="predicted"/>
<dbReference type="InterPro" id="IPR014710">
    <property type="entry name" value="RmlC-like_jellyroll"/>
</dbReference>
<dbReference type="InterPro" id="IPR018490">
    <property type="entry name" value="cNMP-bd_dom_sf"/>
</dbReference>
<evidence type="ECO:0008006" key="3">
    <source>
        <dbReference type="Google" id="ProtNLM"/>
    </source>
</evidence>
<dbReference type="VEuPathDB" id="VectorBase:ACUA026459"/>
<sequence>MNHNDISAPGRGVPTIRLSYEQLRDTLGRFEYFRHWTEDQIRECSILARVVQYAPHQTIPLDLPLPFAYLILSGQCMIMQCLQLTREPTLLSRSEFRLASTEGGVTPPSCPDTASPKAQLELIQNLHDTFNSGQLTDPTNGSVPYDPDKSICFLKTPPQEKPVVHRFLDVGTLGCGAVFGLGERHHHRTIVARTRTQCLLIPRCWLFLKPQNIGNTWQRLCMYLDCILPGRDELFRRFLRDKAWLEYRRWLISETTKRRSGTVMADVPVMCRILQTTPLSKQQEGKSCKKKRR</sequence>
<name>A0A182MUD4_9DIPT</name>
<dbReference type="Proteomes" id="UP000075883">
    <property type="component" value="Unassembled WGS sequence"/>
</dbReference>
<evidence type="ECO:0000313" key="1">
    <source>
        <dbReference type="EnsemblMetazoa" id="ACUA026459-PA"/>
    </source>
</evidence>
<evidence type="ECO:0000313" key="2">
    <source>
        <dbReference type="Proteomes" id="UP000075883"/>
    </source>
</evidence>
<dbReference type="AlphaFoldDB" id="A0A182MUD4"/>
<dbReference type="EMBL" id="AXCM01003410">
    <property type="status" value="NOT_ANNOTATED_CDS"/>
    <property type="molecule type" value="Genomic_DNA"/>
</dbReference>
<keyword evidence="2" id="KW-1185">Reference proteome</keyword>